<dbReference type="Pfam" id="PF08007">
    <property type="entry name" value="JmjC_2"/>
    <property type="match status" value="1"/>
</dbReference>
<gene>
    <name evidence="2" type="ORF">Y882_17685</name>
</gene>
<dbReference type="STRING" id="1440762.Y882_17685"/>
<dbReference type="AlphaFoldDB" id="A0A0G9GYL6"/>
<dbReference type="RefSeq" id="WP_156171555.1">
    <property type="nucleotide sequence ID" value="NZ_JPLA01000060.1"/>
</dbReference>
<dbReference type="PROSITE" id="PS51184">
    <property type="entry name" value="JMJC"/>
    <property type="match status" value="1"/>
</dbReference>
<sequence length="305" mass="34503">MSESKKPVIEMDWDAFDPWRIQPLKHSLTEHPLLQTEQLVELGKRCRGTKRWYAFNSDVTAGTDFDDAASLFPTAKSAVDSLRDISAAKAWVLLRHIQADPLYRELVDAVINPIQPQIERKDPGLYYRAGWIFSASPNTATPFHIDRSHVLLLQVRGTKTVYVWDADDTAVCSDRARDCFHMRHDLSRTLWSEEFRQRAHVFRLGPGTGVYMPLTSPHMVETSDESSTTISFTYNTDATRRNAKVHVMREMLYRLGMTPPDYGRNHVFDRAAYAAASAIVVCRGPGGHPPACPSLLHKSEYAVAD</sequence>
<accession>A0A0G9GYL6</accession>
<dbReference type="PATRIC" id="fig|1440762.4.peg.3411"/>
<evidence type="ECO:0000313" key="2">
    <source>
        <dbReference type="EMBL" id="KLD62044.1"/>
    </source>
</evidence>
<dbReference type="Gene3D" id="2.60.120.650">
    <property type="entry name" value="Cupin"/>
    <property type="match status" value="1"/>
</dbReference>
<dbReference type="InterPro" id="IPR003347">
    <property type="entry name" value="JmjC_dom"/>
</dbReference>
<dbReference type="OrthoDB" id="3776825at2"/>
<comment type="caution">
    <text evidence="2">The sequence shown here is derived from an EMBL/GenBank/DDBJ whole genome shotgun (WGS) entry which is preliminary data.</text>
</comment>
<dbReference type="Proteomes" id="UP000035481">
    <property type="component" value="Unassembled WGS sequence"/>
</dbReference>
<feature type="domain" description="JmjC" evidence="1">
    <location>
        <begin position="98"/>
        <end position="251"/>
    </location>
</feature>
<evidence type="ECO:0000313" key="3">
    <source>
        <dbReference type="Proteomes" id="UP000035481"/>
    </source>
</evidence>
<proteinExistence type="predicted"/>
<organism evidence="2 3">
    <name type="scientific">Dyella japonica DSM 16301</name>
    <dbReference type="NCBI Taxonomy" id="1440762"/>
    <lineage>
        <taxon>Bacteria</taxon>
        <taxon>Pseudomonadati</taxon>
        <taxon>Pseudomonadota</taxon>
        <taxon>Gammaproteobacteria</taxon>
        <taxon>Lysobacterales</taxon>
        <taxon>Rhodanobacteraceae</taxon>
        <taxon>Dyella</taxon>
    </lineage>
</organism>
<name>A0A0G9GYL6_9GAMM</name>
<protein>
    <recommendedName>
        <fullName evidence="1">JmjC domain-containing protein</fullName>
    </recommendedName>
</protein>
<dbReference type="SUPFAM" id="SSF51197">
    <property type="entry name" value="Clavaminate synthase-like"/>
    <property type="match status" value="1"/>
</dbReference>
<dbReference type="EMBL" id="JPLA01000060">
    <property type="protein sequence ID" value="KLD62044.1"/>
    <property type="molecule type" value="Genomic_DNA"/>
</dbReference>
<reference evidence="2 3" key="1">
    <citation type="journal article" date="2015" name="Antonie Van Leeuwenhoek">
        <title>A phylogenomic and molecular marker based taxonomic framework for the order Xanthomonadales: proposal to transfer the families Algiphilaceae and Solimonadaceae to the order Nevskiales ord. nov. and to create a new family within the order Xanthomonadales, the family Rhodanobacteraceae fam. nov., containing the genus Rhodanobacter and its closest relatives.</title>
        <authorList>
            <person name="Naushad S."/>
            <person name="Adeolu M."/>
            <person name="Wong S."/>
            <person name="Sohail M."/>
            <person name="Schellhorn H.E."/>
            <person name="Gupta R.S."/>
        </authorList>
    </citation>
    <scope>NUCLEOTIDE SEQUENCE [LARGE SCALE GENOMIC DNA]</scope>
    <source>
        <strain evidence="2 3">DSM 16301</strain>
    </source>
</reference>
<evidence type="ECO:0000259" key="1">
    <source>
        <dbReference type="PROSITE" id="PS51184"/>
    </source>
</evidence>